<accession>A0A4Z1E5G7</accession>
<dbReference type="EMBL" id="RHPJ01000001">
    <property type="protein sequence ID" value="TGO06389.1"/>
    <property type="molecule type" value="Genomic_DNA"/>
</dbReference>
<feature type="transmembrane region" description="Helical" evidence="6">
    <location>
        <begin position="108"/>
        <end position="130"/>
    </location>
</feature>
<protein>
    <submittedName>
        <fullName evidence="7">Amino acid permease</fullName>
    </submittedName>
</protein>
<feature type="transmembrane region" description="Helical" evidence="6">
    <location>
        <begin position="256"/>
        <end position="275"/>
    </location>
</feature>
<evidence type="ECO:0000313" key="7">
    <source>
        <dbReference type="EMBL" id="TGO06389.1"/>
    </source>
</evidence>
<dbReference type="Pfam" id="PF13520">
    <property type="entry name" value="AA_permease_2"/>
    <property type="match status" value="1"/>
</dbReference>
<evidence type="ECO:0000313" key="8">
    <source>
        <dbReference type="Proteomes" id="UP000297318"/>
    </source>
</evidence>
<evidence type="ECO:0000256" key="3">
    <source>
        <dbReference type="ARBA" id="ARBA00022692"/>
    </source>
</evidence>
<dbReference type="InterPro" id="IPR002293">
    <property type="entry name" value="AA/rel_permease1"/>
</dbReference>
<comment type="subcellular location">
    <subcellularLocation>
        <location evidence="1">Membrane</location>
        <topology evidence="1">Multi-pass membrane protein</topology>
    </subcellularLocation>
</comment>
<feature type="transmembrane region" description="Helical" evidence="6">
    <location>
        <begin position="194"/>
        <end position="217"/>
    </location>
</feature>
<name>A0A4Z1E5G7_9MICO</name>
<reference evidence="7 8" key="1">
    <citation type="submission" date="2018-11" db="EMBL/GenBank/DDBJ databases">
        <title>Complete genome sequencing of the Actinobacteria Serinibacter sp. K3-2.</title>
        <authorList>
            <person name="Rakitin A.L."/>
            <person name="Beletsky A.V."/>
            <person name="Mardanov A.V."/>
            <person name="Ravin N.V."/>
            <person name="Gromova A.S."/>
            <person name="Filippova S.N."/>
            <person name="Gal'Chenko V.F."/>
        </authorList>
    </citation>
    <scope>NUCLEOTIDE SEQUENCE [LARGE SCALE GENOMIC DNA]</scope>
    <source>
        <strain evidence="7 8">K3-2</strain>
    </source>
</reference>
<keyword evidence="3 6" id="KW-0812">Transmembrane</keyword>
<dbReference type="PIRSF" id="PIRSF006060">
    <property type="entry name" value="AA_transporter"/>
    <property type="match status" value="1"/>
</dbReference>
<dbReference type="Proteomes" id="UP000297318">
    <property type="component" value="Unassembled WGS sequence"/>
</dbReference>
<dbReference type="AlphaFoldDB" id="A0A4Z1E5G7"/>
<feature type="transmembrane region" description="Helical" evidence="6">
    <location>
        <begin position="476"/>
        <end position="494"/>
    </location>
</feature>
<feature type="transmembrane region" description="Helical" evidence="6">
    <location>
        <begin position="77"/>
        <end position="96"/>
    </location>
</feature>
<dbReference type="PANTHER" id="PTHR43243:SF4">
    <property type="entry name" value="CATIONIC AMINO ACID TRANSPORTER 4"/>
    <property type="match status" value="1"/>
</dbReference>
<dbReference type="GO" id="GO:0015171">
    <property type="term" value="F:amino acid transmembrane transporter activity"/>
    <property type="evidence" value="ECO:0007669"/>
    <property type="project" value="TreeGrafter"/>
</dbReference>
<keyword evidence="8" id="KW-1185">Reference proteome</keyword>
<feature type="transmembrane region" description="Helical" evidence="6">
    <location>
        <begin position="142"/>
        <end position="162"/>
    </location>
</feature>
<dbReference type="Gene3D" id="1.20.1740.10">
    <property type="entry name" value="Amino acid/polyamine transporter I"/>
    <property type="match status" value="1"/>
</dbReference>
<comment type="caution">
    <text evidence="7">The sequence shown here is derived from an EMBL/GenBank/DDBJ whole genome shotgun (WGS) entry which is preliminary data.</text>
</comment>
<evidence type="ECO:0000256" key="1">
    <source>
        <dbReference type="ARBA" id="ARBA00004141"/>
    </source>
</evidence>
<feature type="transmembrane region" description="Helical" evidence="6">
    <location>
        <begin position="296"/>
        <end position="320"/>
    </location>
</feature>
<sequence>MSADPCSPTAAREHVMSFLTRTKSIEASLADTSSAHHSLTRSLTAWDLAIMGVAVAVGAGIFSVGAKAAGLYAGPSISVGFLIAAFTCGLAMMAYAEFASTVPVAGSAYTFTYATLGEFLAWIIGWDLILETLTAAAVIAKYWGIYLQEVFAIAGLDVPATFQLGAATITWGPFVIVSIFTVLLVLGTKLSSRVSAVFTVLKVATVVFVIVVGAFYVRASNYTPFLPPAQEIPAGESTVLHQSLVSVILGAPASTYGMFGLLSGAALVFFAFIGFDVVATSAEEVKNPQKNLPRGIFGGLALVTILYVAVSVVLTGMVPYTDLAAAEDPSLATAFTLVGADWAAQVISLSILLGLTTVIMVLLLGLTRVVFSMSRDGLFPRSWSVTSQKRKTPARLQVAVGAVVAVLAATLDVGVLEEMINIGTLSAFVLVSIAVIVLRRKYPDREIAYRMPWSPFLPILSAVLCLWLMLNLTTLTWIRFAVWLLIGIAIYLLYGRRHSRLATESGVDRSLDR</sequence>
<dbReference type="GO" id="GO:0016020">
    <property type="term" value="C:membrane"/>
    <property type="evidence" value="ECO:0007669"/>
    <property type="project" value="UniProtKB-SubCell"/>
</dbReference>
<feature type="transmembrane region" description="Helical" evidence="6">
    <location>
        <begin position="451"/>
        <end position="470"/>
    </location>
</feature>
<feature type="transmembrane region" description="Helical" evidence="6">
    <location>
        <begin position="419"/>
        <end position="439"/>
    </location>
</feature>
<feature type="transmembrane region" description="Helical" evidence="6">
    <location>
        <begin position="346"/>
        <end position="371"/>
    </location>
</feature>
<evidence type="ECO:0000256" key="2">
    <source>
        <dbReference type="ARBA" id="ARBA00022448"/>
    </source>
</evidence>
<organism evidence="7 8">
    <name type="scientific">Serinibacter arcticus</name>
    <dbReference type="NCBI Taxonomy" id="1655435"/>
    <lineage>
        <taxon>Bacteria</taxon>
        <taxon>Bacillati</taxon>
        <taxon>Actinomycetota</taxon>
        <taxon>Actinomycetes</taxon>
        <taxon>Micrococcales</taxon>
        <taxon>Beutenbergiaceae</taxon>
        <taxon>Serinibacter</taxon>
    </lineage>
</organism>
<feature type="transmembrane region" description="Helical" evidence="6">
    <location>
        <begin position="392"/>
        <end position="413"/>
    </location>
</feature>
<proteinExistence type="predicted"/>
<evidence type="ECO:0000256" key="6">
    <source>
        <dbReference type="SAM" id="Phobius"/>
    </source>
</evidence>
<keyword evidence="5 6" id="KW-0472">Membrane</keyword>
<gene>
    <name evidence="7" type="ORF">SERN_0581</name>
</gene>
<evidence type="ECO:0000256" key="5">
    <source>
        <dbReference type="ARBA" id="ARBA00023136"/>
    </source>
</evidence>
<feature type="transmembrane region" description="Helical" evidence="6">
    <location>
        <begin position="168"/>
        <end position="187"/>
    </location>
</feature>
<evidence type="ECO:0000256" key="4">
    <source>
        <dbReference type="ARBA" id="ARBA00022989"/>
    </source>
</evidence>
<keyword evidence="4 6" id="KW-1133">Transmembrane helix</keyword>
<dbReference type="PANTHER" id="PTHR43243">
    <property type="entry name" value="INNER MEMBRANE TRANSPORTER YGJI-RELATED"/>
    <property type="match status" value="1"/>
</dbReference>
<keyword evidence="2" id="KW-0813">Transport</keyword>
<feature type="transmembrane region" description="Helical" evidence="6">
    <location>
        <begin position="43"/>
        <end position="65"/>
    </location>
</feature>